<evidence type="ECO:0000313" key="3">
    <source>
        <dbReference type="EMBL" id="RZC01894.1"/>
    </source>
</evidence>
<dbReference type="GO" id="GO:0043531">
    <property type="term" value="F:ADP binding"/>
    <property type="evidence" value="ECO:0007669"/>
    <property type="project" value="InterPro"/>
</dbReference>
<protein>
    <recommendedName>
        <fullName evidence="2">NB-ARC domain-containing protein</fullName>
    </recommendedName>
</protein>
<sequence>MEEGWTKIRHISNERNHSADSNIGRHGSTVDLDGSNSSCPAGEVKQRRLPPRRGRDIGILGIHGSINANRENVVEKVTRRIERDELFNVVVETSVTKKPDLKRIQEELGKPLGLQLHKKTPKERATLLCERIKREDKILIILRDLQHKIDLAEIGIPFGNDHKGCKILLVAENKKMLSHKTLKTQKQIYVDHVEPKIRDLTRSHKVQTCVII</sequence>
<dbReference type="AlphaFoldDB" id="A0A445JTR7"/>
<feature type="domain" description="NB-ARC" evidence="2">
    <location>
        <begin position="54"/>
        <end position="187"/>
    </location>
</feature>
<gene>
    <name evidence="3" type="ORF">D0Y65_017187</name>
</gene>
<comment type="caution">
    <text evidence="3">The sequence shown here is derived from an EMBL/GenBank/DDBJ whole genome shotgun (WGS) entry which is preliminary data.</text>
</comment>
<dbReference type="EMBL" id="QZWG01000007">
    <property type="protein sequence ID" value="RZC01894.1"/>
    <property type="molecule type" value="Genomic_DNA"/>
</dbReference>
<evidence type="ECO:0000313" key="4">
    <source>
        <dbReference type="Proteomes" id="UP000289340"/>
    </source>
</evidence>
<dbReference type="Proteomes" id="UP000289340">
    <property type="component" value="Chromosome 7"/>
</dbReference>
<keyword evidence="4" id="KW-1185">Reference proteome</keyword>
<evidence type="ECO:0000259" key="2">
    <source>
        <dbReference type="Pfam" id="PF00931"/>
    </source>
</evidence>
<dbReference type="Pfam" id="PF00931">
    <property type="entry name" value="NB-ARC"/>
    <property type="match status" value="1"/>
</dbReference>
<dbReference type="InterPro" id="IPR002182">
    <property type="entry name" value="NB-ARC"/>
</dbReference>
<reference evidence="3 4" key="1">
    <citation type="submission" date="2018-09" db="EMBL/GenBank/DDBJ databases">
        <title>A high-quality reference genome of wild soybean provides a powerful tool to mine soybean genomes.</title>
        <authorList>
            <person name="Xie M."/>
            <person name="Chung C.Y.L."/>
            <person name="Li M.-W."/>
            <person name="Wong F.-L."/>
            <person name="Chan T.-F."/>
            <person name="Lam H.-M."/>
        </authorList>
    </citation>
    <scope>NUCLEOTIDE SEQUENCE [LARGE SCALE GENOMIC DNA]</scope>
    <source>
        <strain evidence="4">cv. W05</strain>
        <tissue evidence="3">Hypocotyl of etiolated seedlings</tissue>
    </source>
</reference>
<feature type="compositionally biased region" description="Basic and acidic residues" evidence="1">
    <location>
        <begin position="1"/>
        <end position="18"/>
    </location>
</feature>
<evidence type="ECO:0000256" key="1">
    <source>
        <dbReference type="SAM" id="MobiDB-lite"/>
    </source>
</evidence>
<name>A0A445JTR7_GLYSO</name>
<accession>A0A445JTR7</accession>
<feature type="region of interest" description="Disordered" evidence="1">
    <location>
        <begin position="1"/>
        <end position="50"/>
    </location>
</feature>
<organism evidence="3 4">
    <name type="scientific">Glycine soja</name>
    <name type="common">Wild soybean</name>
    <dbReference type="NCBI Taxonomy" id="3848"/>
    <lineage>
        <taxon>Eukaryota</taxon>
        <taxon>Viridiplantae</taxon>
        <taxon>Streptophyta</taxon>
        <taxon>Embryophyta</taxon>
        <taxon>Tracheophyta</taxon>
        <taxon>Spermatophyta</taxon>
        <taxon>Magnoliopsida</taxon>
        <taxon>eudicotyledons</taxon>
        <taxon>Gunneridae</taxon>
        <taxon>Pentapetalae</taxon>
        <taxon>rosids</taxon>
        <taxon>fabids</taxon>
        <taxon>Fabales</taxon>
        <taxon>Fabaceae</taxon>
        <taxon>Papilionoideae</taxon>
        <taxon>50 kb inversion clade</taxon>
        <taxon>NPAAA clade</taxon>
        <taxon>indigoferoid/millettioid clade</taxon>
        <taxon>Phaseoleae</taxon>
        <taxon>Glycine</taxon>
        <taxon>Glycine subgen. Soja</taxon>
    </lineage>
</organism>
<proteinExistence type="predicted"/>